<sequence length="221" mass="24294">MDEANHQQLLNCMHETGLIPVFNHTDSDIAKKVLDACYEGGVRVFEFTNRGENALEVFGELVTHAQQYSDLYLGIGTLFTKEDASHFFDEGAHFLVSPALIPEIANFANQKEVFWVPGCGTVTEMYQALQLGAKLLKAFPGNVLGPGFIKAVKAVYPKVPIMPTGGVKPTEENLSAWYNAGVHCVGMGSQLFKKDLIESGHFNDLTESVSNTIQTIKKIKK</sequence>
<dbReference type="Pfam" id="PF01081">
    <property type="entry name" value="Aldolase"/>
    <property type="match status" value="1"/>
</dbReference>
<dbReference type="PANTHER" id="PTHR30246">
    <property type="entry name" value="2-KETO-3-DEOXY-6-PHOSPHOGLUCONATE ALDOLASE"/>
    <property type="match status" value="1"/>
</dbReference>
<gene>
    <name evidence="6" type="ORF">CLV81_0294</name>
</gene>
<evidence type="ECO:0000256" key="4">
    <source>
        <dbReference type="ARBA" id="ARBA00023239"/>
    </source>
</evidence>
<dbReference type="Proteomes" id="UP000237640">
    <property type="component" value="Unassembled WGS sequence"/>
</dbReference>
<evidence type="ECO:0000256" key="5">
    <source>
        <dbReference type="ARBA" id="ARBA00023277"/>
    </source>
</evidence>
<dbReference type="NCBIfam" id="NF005499">
    <property type="entry name" value="PRK07114.1"/>
    <property type="match status" value="1"/>
</dbReference>
<organism evidence="6 7">
    <name type="scientific">Flagellimonas meridianipacifica</name>
    <dbReference type="NCBI Taxonomy" id="1080225"/>
    <lineage>
        <taxon>Bacteria</taxon>
        <taxon>Pseudomonadati</taxon>
        <taxon>Bacteroidota</taxon>
        <taxon>Flavobacteriia</taxon>
        <taxon>Flavobacteriales</taxon>
        <taxon>Flavobacteriaceae</taxon>
        <taxon>Flagellimonas</taxon>
    </lineage>
</organism>
<dbReference type="Gene3D" id="3.20.20.70">
    <property type="entry name" value="Aldolase class I"/>
    <property type="match status" value="1"/>
</dbReference>
<protein>
    <submittedName>
        <fullName evidence="6">2-dehydro-3-deoxyphosphogluconate aldolase/(4S)-4-hydroxy-2-oxoglutarate aldolase</fullName>
    </submittedName>
</protein>
<dbReference type="InterPro" id="IPR013785">
    <property type="entry name" value="Aldolase_TIM"/>
</dbReference>
<comment type="subunit">
    <text evidence="3">Homotrimer.</text>
</comment>
<dbReference type="OrthoDB" id="9802667at2"/>
<dbReference type="InterPro" id="IPR000887">
    <property type="entry name" value="Aldlse_KDPG_KHG"/>
</dbReference>
<reference evidence="6 7" key="1">
    <citation type="submission" date="2018-03" db="EMBL/GenBank/DDBJ databases">
        <title>Genomic Encyclopedia of Archaeal and Bacterial Type Strains, Phase II (KMG-II): from individual species to whole genera.</title>
        <authorList>
            <person name="Goeker M."/>
        </authorList>
    </citation>
    <scope>NUCLEOTIDE SEQUENCE [LARGE SCALE GENOMIC DNA]</scope>
    <source>
        <strain evidence="6 7">DSM 25027</strain>
    </source>
</reference>
<comment type="caution">
    <text evidence="6">The sequence shown here is derived from an EMBL/GenBank/DDBJ whole genome shotgun (WGS) entry which is preliminary data.</text>
</comment>
<proteinExistence type="inferred from homology"/>
<dbReference type="GO" id="GO:0016829">
    <property type="term" value="F:lyase activity"/>
    <property type="evidence" value="ECO:0007669"/>
    <property type="project" value="UniProtKB-KW"/>
</dbReference>
<dbReference type="PANTHER" id="PTHR30246:SF1">
    <property type="entry name" value="2-DEHYDRO-3-DEOXY-6-PHOSPHOGALACTONATE ALDOLASE-RELATED"/>
    <property type="match status" value="1"/>
</dbReference>
<dbReference type="EMBL" id="PVYX01000001">
    <property type="protein sequence ID" value="PRX56299.1"/>
    <property type="molecule type" value="Genomic_DNA"/>
</dbReference>
<comment type="pathway">
    <text evidence="1">Carbohydrate acid metabolism.</text>
</comment>
<evidence type="ECO:0000313" key="7">
    <source>
        <dbReference type="Proteomes" id="UP000237640"/>
    </source>
</evidence>
<evidence type="ECO:0000313" key="6">
    <source>
        <dbReference type="EMBL" id="PRX56299.1"/>
    </source>
</evidence>
<name>A0A2T0MFE3_9FLAO</name>
<dbReference type="RefSeq" id="WP_106143289.1">
    <property type="nucleotide sequence ID" value="NZ_PVYX01000001.1"/>
</dbReference>
<dbReference type="AlphaFoldDB" id="A0A2T0MFE3"/>
<accession>A0A2T0MFE3</accession>
<evidence type="ECO:0000256" key="2">
    <source>
        <dbReference type="ARBA" id="ARBA00006906"/>
    </source>
</evidence>
<evidence type="ECO:0000256" key="3">
    <source>
        <dbReference type="ARBA" id="ARBA00011233"/>
    </source>
</evidence>
<dbReference type="SUPFAM" id="SSF51569">
    <property type="entry name" value="Aldolase"/>
    <property type="match status" value="1"/>
</dbReference>
<keyword evidence="4" id="KW-0456">Lyase</keyword>
<keyword evidence="7" id="KW-1185">Reference proteome</keyword>
<keyword evidence="5" id="KW-0119">Carbohydrate metabolism</keyword>
<dbReference type="CDD" id="cd00452">
    <property type="entry name" value="KDPG_aldolase"/>
    <property type="match status" value="1"/>
</dbReference>
<comment type="similarity">
    <text evidence="2">Belongs to the KHG/KDPG aldolase family.</text>
</comment>
<evidence type="ECO:0000256" key="1">
    <source>
        <dbReference type="ARBA" id="ARBA00004761"/>
    </source>
</evidence>